<dbReference type="Proteomes" id="UP001458880">
    <property type="component" value="Unassembled WGS sequence"/>
</dbReference>
<evidence type="ECO:0000256" key="1">
    <source>
        <dbReference type="SAM" id="MobiDB-lite"/>
    </source>
</evidence>
<keyword evidence="3" id="KW-1185">Reference proteome</keyword>
<evidence type="ECO:0000313" key="3">
    <source>
        <dbReference type="Proteomes" id="UP001458880"/>
    </source>
</evidence>
<gene>
    <name evidence="2" type="ORF">QE152_g26799</name>
</gene>
<name>A0AAW1JX82_POPJA</name>
<protein>
    <submittedName>
        <fullName evidence="2">Uncharacterized protein</fullName>
    </submittedName>
</protein>
<comment type="caution">
    <text evidence="2">The sequence shown here is derived from an EMBL/GenBank/DDBJ whole genome shotgun (WGS) entry which is preliminary data.</text>
</comment>
<sequence length="70" mass="7818">MGYLRAIEGIARRESPKRSSEGRYKSGTDTKKYRKTTTNMANETTEGDEQKATMQKVEQPVSGVYGGERA</sequence>
<proteinExistence type="predicted"/>
<evidence type="ECO:0000313" key="2">
    <source>
        <dbReference type="EMBL" id="KAK9709135.1"/>
    </source>
</evidence>
<organism evidence="2 3">
    <name type="scientific">Popillia japonica</name>
    <name type="common">Japanese beetle</name>
    <dbReference type="NCBI Taxonomy" id="7064"/>
    <lineage>
        <taxon>Eukaryota</taxon>
        <taxon>Metazoa</taxon>
        <taxon>Ecdysozoa</taxon>
        <taxon>Arthropoda</taxon>
        <taxon>Hexapoda</taxon>
        <taxon>Insecta</taxon>
        <taxon>Pterygota</taxon>
        <taxon>Neoptera</taxon>
        <taxon>Endopterygota</taxon>
        <taxon>Coleoptera</taxon>
        <taxon>Polyphaga</taxon>
        <taxon>Scarabaeiformia</taxon>
        <taxon>Scarabaeidae</taxon>
        <taxon>Rutelinae</taxon>
        <taxon>Popillia</taxon>
    </lineage>
</organism>
<reference evidence="2 3" key="1">
    <citation type="journal article" date="2024" name="BMC Genomics">
        <title>De novo assembly and annotation of Popillia japonica's genome with initial clues to its potential as an invasive pest.</title>
        <authorList>
            <person name="Cucini C."/>
            <person name="Boschi S."/>
            <person name="Funari R."/>
            <person name="Cardaioli E."/>
            <person name="Iannotti N."/>
            <person name="Marturano G."/>
            <person name="Paoli F."/>
            <person name="Bruttini M."/>
            <person name="Carapelli A."/>
            <person name="Frati F."/>
            <person name="Nardi F."/>
        </authorList>
    </citation>
    <scope>NUCLEOTIDE SEQUENCE [LARGE SCALE GENOMIC DNA]</scope>
    <source>
        <strain evidence="2">DMR45628</strain>
    </source>
</reference>
<feature type="compositionally biased region" description="Basic and acidic residues" evidence="1">
    <location>
        <begin position="10"/>
        <end position="31"/>
    </location>
</feature>
<dbReference type="AlphaFoldDB" id="A0AAW1JX82"/>
<accession>A0AAW1JX82</accession>
<dbReference type="EMBL" id="JASPKY010000316">
    <property type="protein sequence ID" value="KAK9709135.1"/>
    <property type="molecule type" value="Genomic_DNA"/>
</dbReference>
<feature type="region of interest" description="Disordered" evidence="1">
    <location>
        <begin position="1"/>
        <end position="70"/>
    </location>
</feature>